<feature type="signal peptide" evidence="2">
    <location>
        <begin position="1"/>
        <end position="25"/>
    </location>
</feature>
<protein>
    <recommendedName>
        <fullName evidence="5">Secreted protein</fullName>
    </recommendedName>
</protein>
<evidence type="ECO:0000256" key="2">
    <source>
        <dbReference type="SAM" id="SignalP"/>
    </source>
</evidence>
<evidence type="ECO:0008006" key="5">
    <source>
        <dbReference type="Google" id="ProtNLM"/>
    </source>
</evidence>
<feature type="chain" id="PRO_5035180495" description="Secreted protein" evidence="2">
    <location>
        <begin position="26"/>
        <end position="80"/>
    </location>
</feature>
<reference evidence="3" key="1">
    <citation type="thesis" date="2020" institute="ProQuest LLC" country="789 East Eisenhower Parkway, Ann Arbor, MI, USA">
        <title>Comparative Genomics and Chromosome Evolution.</title>
        <authorList>
            <person name="Mudd A.B."/>
        </authorList>
    </citation>
    <scope>NUCLEOTIDE SEQUENCE</scope>
    <source>
        <strain evidence="3">HN-11 Male</strain>
        <tissue evidence="3">Kidney and liver</tissue>
    </source>
</reference>
<feature type="transmembrane region" description="Helical" evidence="1">
    <location>
        <begin position="56"/>
        <end position="79"/>
    </location>
</feature>
<sequence length="80" mass="9432">MTYGETRCMLSTGYLLIFFLSPSQTNPIIHVFDFFSWNTALFSKVYYMYSSRSHTFILTCFISNPLTSITRMAFLYRILN</sequence>
<proteinExistence type="predicted"/>
<comment type="caution">
    <text evidence="3">The sequence shown here is derived from an EMBL/GenBank/DDBJ whole genome shotgun (WGS) entry which is preliminary data.</text>
</comment>
<keyword evidence="4" id="KW-1185">Reference proteome</keyword>
<keyword evidence="1" id="KW-1133">Transmembrane helix</keyword>
<name>A0A8J6K6L0_ELECQ</name>
<keyword evidence="1" id="KW-0812">Transmembrane</keyword>
<evidence type="ECO:0000256" key="1">
    <source>
        <dbReference type="SAM" id="Phobius"/>
    </source>
</evidence>
<keyword evidence="2" id="KW-0732">Signal</keyword>
<evidence type="ECO:0000313" key="4">
    <source>
        <dbReference type="Proteomes" id="UP000770717"/>
    </source>
</evidence>
<dbReference type="AlphaFoldDB" id="A0A8J6K6L0"/>
<gene>
    <name evidence="3" type="ORF">GDO78_012162</name>
</gene>
<keyword evidence="1" id="KW-0472">Membrane</keyword>
<evidence type="ECO:0000313" key="3">
    <source>
        <dbReference type="EMBL" id="KAG9480545.1"/>
    </source>
</evidence>
<dbReference type="Proteomes" id="UP000770717">
    <property type="component" value="Unassembled WGS sequence"/>
</dbReference>
<dbReference type="EMBL" id="WNTK01000007">
    <property type="protein sequence ID" value="KAG9480545.1"/>
    <property type="molecule type" value="Genomic_DNA"/>
</dbReference>
<organism evidence="3 4">
    <name type="scientific">Eleutherodactylus coqui</name>
    <name type="common">Puerto Rican coqui</name>
    <dbReference type="NCBI Taxonomy" id="57060"/>
    <lineage>
        <taxon>Eukaryota</taxon>
        <taxon>Metazoa</taxon>
        <taxon>Chordata</taxon>
        <taxon>Craniata</taxon>
        <taxon>Vertebrata</taxon>
        <taxon>Euteleostomi</taxon>
        <taxon>Amphibia</taxon>
        <taxon>Batrachia</taxon>
        <taxon>Anura</taxon>
        <taxon>Neobatrachia</taxon>
        <taxon>Hyloidea</taxon>
        <taxon>Eleutherodactylidae</taxon>
        <taxon>Eleutherodactylinae</taxon>
        <taxon>Eleutherodactylus</taxon>
        <taxon>Eleutherodactylus</taxon>
    </lineage>
</organism>
<accession>A0A8J6K6L0</accession>